<protein>
    <submittedName>
        <fullName evidence="6">Rop guanine nucleotide exchange factor 14 isoform X1</fullName>
    </submittedName>
</protein>
<dbReference type="GO" id="GO:0005085">
    <property type="term" value="F:guanyl-nucleotide exchange factor activity"/>
    <property type="evidence" value="ECO:0007669"/>
    <property type="project" value="UniProtKB-UniRule"/>
</dbReference>
<dbReference type="PANTHER" id="PTHR33101">
    <property type="entry name" value="ROP GUANINE NUCLEOTIDE EXCHANGE FACTOR 1"/>
    <property type="match status" value="1"/>
</dbReference>
<name>A0A6P6GL05_ZIZJJ</name>
<dbReference type="Pfam" id="PF03759">
    <property type="entry name" value="PRONE"/>
    <property type="match status" value="1"/>
</dbReference>
<organism evidence="5 6">
    <name type="scientific">Ziziphus jujuba</name>
    <name type="common">Chinese jujube</name>
    <name type="synonym">Ziziphus sativa</name>
    <dbReference type="NCBI Taxonomy" id="326968"/>
    <lineage>
        <taxon>Eukaryota</taxon>
        <taxon>Viridiplantae</taxon>
        <taxon>Streptophyta</taxon>
        <taxon>Embryophyta</taxon>
        <taxon>Tracheophyta</taxon>
        <taxon>Spermatophyta</taxon>
        <taxon>Magnoliopsida</taxon>
        <taxon>eudicotyledons</taxon>
        <taxon>Gunneridae</taxon>
        <taxon>Pentapetalae</taxon>
        <taxon>rosids</taxon>
        <taxon>fabids</taxon>
        <taxon>Rosales</taxon>
        <taxon>Rhamnaceae</taxon>
        <taxon>Paliureae</taxon>
        <taxon>Ziziphus</taxon>
    </lineage>
</organism>
<dbReference type="Proteomes" id="UP001652623">
    <property type="component" value="Chromosome 6"/>
</dbReference>
<dbReference type="FunFam" id="1.20.58.2010:FF:000001">
    <property type="entry name" value="Rop guanine nucleotide exchange factor 14"/>
    <property type="match status" value="1"/>
</dbReference>
<sequence>MCMDYKSSFRQLCCDRDYNLSVKSKRERLKTNWNIRIMTYDGLENCIISQYENESRSRRDECGTDSFDDDDGSSCSSSKDAFGSFSSKWFSMKRDEHGSDEWELSDSSPQRYYVKEKPSYALQFSDVDVMKEKFAKLLLGEDVTGGRKGISTALALSNSITNLAATVFGELWKLEPLPEERKSKWRREMDWLLSPTNYMVELVPAKQNGANGRTLEIMTPKARADIHMNLPALQKLDSLLIETLDSMVSTEFWYAEGGSRAEGRSKSGANQSKRWWLPIPQVPASGLSDSARKKLLNQGMLVHQVFKAAKSINGSVLHEMPVPTIIRDAIPKSGKANLTEELYKILTAESKSVEEMLSVLELKSEHNALEVINRLEAAVFSWKERITEHVSGKSPVRTSWSFIKDPLTELERMELLSDRAEFLLQQLKTRFPNLPQTFLDVTKVQYGKDVGNSILEAYSRVLGNLAFTILSRIGDILQEDTLSNPTSPASTCLFPGINVANNLGTSPMPGVHTRHEQINTKSSVNSRRCDSTSSSTSDLESSYGTGKTSPVMATPSRGRVWCIGREACISVSPGNSP</sequence>
<feature type="compositionally biased region" description="Low complexity" evidence="3">
    <location>
        <begin position="522"/>
        <end position="542"/>
    </location>
</feature>
<dbReference type="RefSeq" id="XP_024934768.3">
    <property type="nucleotide sequence ID" value="XM_025079000.3"/>
</dbReference>
<evidence type="ECO:0000259" key="4">
    <source>
        <dbReference type="PROSITE" id="PS51334"/>
    </source>
</evidence>
<evidence type="ECO:0000256" key="3">
    <source>
        <dbReference type="SAM" id="MobiDB-lite"/>
    </source>
</evidence>
<feature type="region of interest" description="Disordered" evidence="3">
    <location>
        <begin position="519"/>
        <end position="551"/>
    </location>
</feature>
<dbReference type="Gene3D" id="1.20.58.2010">
    <property type="entry name" value="PRONE domain, subdomain 1"/>
    <property type="match status" value="2"/>
</dbReference>
<proteinExistence type="predicted"/>
<accession>A0A6P6GL05</accession>
<dbReference type="PANTHER" id="PTHR33101:SF2">
    <property type="entry name" value="ROP GUANINE NUCLEOTIDE EXCHANGE FACTOR 14"/>
    <property type="match status" value="1"/>
</dbReference>
<feature type="domain" description="PRONE" evidence="4">
    <location>
        <begin position="117"/>
        <end position="490"/>
    </location>
</feature>
<dbReference type="FunCoup" id="A0A6P6GL05">
    <property type="interactions" value="1233"/>
</dbReference>
<dbReference type="InterPro" id="IPR038937">
    <property type="entry name" value="RopGEF"/>
</dbReference>
<dbReference type="GeneID" id="107431122"/>
<dbReference type="InterPro" id="IPR005512">
    <property type="entry name" value="PRONE_dom"/>
</dbReference>
<keyword evidence="1 2" id="KW-0344">Guanine-nucleotide releasing factor</keyword>
<dbReference type="InParanoid" id="A0A6P6GL05"/>
<dbReference type="AlphaFoldDB" id="A0A6P6GL05"/>
<reference evidence="6" key="1">
    <citation type="submission" date="2025-08" db="UniProtKB">
        <authorList>
            <consortium name="RefSeq"/>
        </authorList>
    </citation>
    <scope>IDENTIFICATION</scope>
    <source>
        <tissue evidence="6">Seedling</tissue>
    </source>
</reference>
<evidence type="ECO:0000256" key="2">
    <source>
        <dbReference type="PROSITE-ProRule" id="PRU00663"/>
    </source>
</evidence>
<evidence type="ECO:0000313" key="6">
    <source>
        <dbReference type="RefSeq" id="XP_024934768.3"/>
    </source>
</evidence>
<dbReference type="KEGG" id="zju:107431122"/>
<gene>
    <name evidence="6" type="primary">LOC107431122</name>
</gene>
<keyword evidence="5" id="KW-1185">Reference proteome</keyword>
<evidence type="ECO:0000313" key="5">
    <source>
        <dbReference type="Proteomes" id="UP001652623"/>
    </source>
</evidence>
<dbReference type="PROSITE" id="PS51334">
    <property type="entry name" value="PRONE"/>
    <property type="match status" value="1"/>
</dbReference>
<feature type="region of interest" description="Disordered" evidence="3">
    <location>
        <begin position="58"/>
        <end position="80"/>
    </location>
</feature>
<dbReference type="FunFam" id="1.20.58.1310:FF:000002">
    <property type="entry name" value="Rop guanine nucleotide exchange factor 2"/>
    <property type="match status" value="1"/>
</dbReference>
<dbReference type="FunFam" id="1.20.58.2010:FF:000003">
    <property type="entry name" value="Rop guanine nucleotide exchange factor 14"/>
    <property type="match status" value="1"/>
</dbReference>
<evidence type="ECO:0000256" key="1">
    <source>
        <dbReference type="ARBA" id="ARBA00022658"/>
    </source>
</evidence>